<dbReference type="Proteomes" id="UP000637195">
    <property type="component" value="Unassembled WGS sequence"/>
</dbReference>
<evidence type="ECO:0000256" key="1">
    <source>
        <dbReference type="SAM" id="Phobius"/>
    </source>
</evidence>
<accession>A0A811T6F2</accession>
<feature type="transmembrane region" description="Helical" evidence="1">
    <location>
        <begin position="42"/>
        <end position="64"/>
    </location>
</feature>
<keyword evidence="1" id="KW-0472">Membrane</keyword>
<evidence type="ECO:0000259" key="2">
    <source>
        <dbReference type="Pfam" id="PF26256"/>
    </source>
</evidence>
<evidence type="ECO:0000313" key="4">
    <source>
        <dbReference type="Proteomes" id="UP000637195"/>
    </source>
</evidence>
<proteinExistence type="predicted"/>
<feature type="domain" description="DUF8060" evidence="2">
    <location>
        <begin position="3"/>
        <end position="67"/>
    </location>
</feature>
<organism evidence="3 4">
    <name type="scientific">Candidatus Argoarchaeum ethanivorans</name>
    <dbReference type="NCBI Taxonomy" id="2608793"/>
    <lineage>
        <taxon>Archaea</taxon>
        <taxon>Methanobacteriati</taxon>
        <taxon>Methanobacteriota</taxon>
        <taxon>Stenosarchaea group</taxon>
        <taxon>Methanomicrobia</taxon>
        <taxon>Methanosarcinales</taxon>
        <taxon>Methanosarcinales incertae sedis</taxon>
        <taxon>GOM Arc I cluster</taxon>
        <taxon>Candidatus Argoarchaeum</taxon>
    </lineage>
</organism>
<protein>
    <recommendedName>
        <fullName evidence="2">DUF8060 domain-containing protein</fullName>
    </recommendedName>
</protein>
<dbReference type="EMBL" id="CAJHIM010000006">
    <property type="protein sequence ID" value="CAD6491458.1"/>
    <property type="molecule type" value="Genomic_DNA"/>
</dbReference>
<evidence type="ECO:0000313" key="3">
    <source>
        <dbReference type="EMBL" id="CAD6491458.1"/>
    </source>
</evidence>
<comment type="caution">
    <text evidence="3">The sequence shown here is derived from an EMBL/GenBank/DDBJ whole genome shotgun (WGS) entry which is preliminary data.</text>
</comment>
<sequence length="72" mass="8230">MVDNLQKTLRLAIAGILIFLLLIATITLYFSMMRTISTLFDYTYESIVEVGFALTVIVITMILLKRIVKTEE</sequence>
<dbReference type="AlphaFoldDB" id="A0A811T6F2"/>
<dbReference type="InterPro" id="IPR058373">
    <property type="entry name" value="DUF8060"/>
</dbReference>
<dbReference type="Pfam" id="PF26256">
    <property type="entry name" value="DUF8060"/>
    <property type="match status" value="1"/>
</dbReference>
<reference evidence="3" key="1">
    <citation type="submission" date="2020-10" db="EMBL/GenBank/DDBJ databases">
        <authorList>
            <person name="Hahn C.J."/>
            <person name="Laso-Perez R."/>
            <person name="Vulcano F."/>
            <person name="Vaziourakis K.-M."/>
            <person name="Stokke R."/>
            <person name="Steen I.H."/>
            <person name="Teske A."/>
            <person name="Boetius A."/>
            <person name="Liebeke M."/>
            <person name="Amann R."/>
            <person name="Knittel K."/>
        </authorList>
    </citation>
    <scope>NUCLEOTIDE SEQUENCE</scope>
    <source>
        <strain evidence="3">Gfbio:e3339647-f889-4370-9287-4fb5cb688e4c:AG393N10_GoMArc1</strain>
    </source>
</reference>
<keyword evidence="1" id="KW-1133">Transmembrane helix</keyword>
<name>A0A811T6F2_9EURY</name>
<feature type="transmembrane region" description="Helical" evidence="1">
    <location>
        <begin position="12"/>
        <end position="30"/>
    </location>
</feature>
<keyword evidence="1" id="KW-0812">Transmembrane</keyword>
<gene>
    <name evidence="3" type="ORF">ANIMEMIM_00130</name>
</gene>